<accession>A0A6N3FRP4</accession>
<dbReference type="AlphaFoldDB" id="A0A6N3FRP4"/>
<dbReference type="GO" id="GO:0015134">
    <property type="term" value="F:hexuronate transmembrane transporter activity"/>
    <property type="evidence" value="ECO:0007669"/>
    <property type="project" value="TreeGrafter"/>
</dbReference>
<keyword evidence="3 5" id="KW-1133">Transmembrane helix</keyword>
<dbReference type="PROSITE" id="PS50850">
    <property type="entry name" value="MFS"/>
    <property type="match status" value="1"/>
</dbReference>
<dbReference type="PANTHER" id="PTHR11662">
    <property type="entry name" value="SOLUTE CARRIER FAMILY 17"/>
    <property type="match status" value="1"/>
</dbReference>
<feature type="transmembrane region" description="Helical" evidence="5">
    <location>
        <begin position="136"/>
        <end position="157"/>
    </location>
</feature>
<sequence length="491" mass="54388">MNGSNQTFAGMTRYRWVVCSMLFLATAINYMDRQVLSLTWKDFIAPEFGWNDTDYGLITGCFSIVYAIAMLVVGKFIDKVGARRGYLWAIGLWSAGACLHAFCGIATNGLLGGEWLTGFEGARQNLSTLQTVADGMWTVSTVSVWLFLAARCVLAIGESGNFPAAIKITAEYFPKKDRGFATSVFNSGAQIGALLAPFVIPLLARCWGWEMSFLLVGAVGFVWMGVWVYVYDVPQKSKHVNAAELAYIEQDVAVDASLTERTEEVKPTKGISIWKCLTYRQTWAVVAGRFLPDGVWWFFLFWAPAYVHDVYGYSSDSTTGMLLIFTLYLISMFSIIGGYLPTWFVGRKGMNPYAGRMRAMLIYAFFPLIGLVAQPLGSWSYWFPIVIIGIIGAAHQSWSANVYSVVGDMFPKSAVATVTGIGGMSGGIGCLLFNMCSGMLFTYSKETQMEFLGFRGIEAGYMIVFMVASLGYLLSWVIIKLLVPRYQLIKE</sequence>
<gene>
    <name evidence="7" type="primary">exuT</name>
    <name evidence="7" type="ORF">PCLFYP37_00185</name>
</gene>
<evidence type="ECO:0000256" key="5">
    <source>
        <dbReference type="SAM" id="Phobius"/>
    </source>
</evidence>
<feature type="transmembrane region" description="Helical" evidence="5">
    <location>
        <begin position="86"/>
        <end position="107"/>
    </location>
</feature>
<evidence type="ECO:0000256" key="3">
    <source>
        <dbReference type="ARBA" id="ARBA00022989"/>
    </source>
</evidence>
<proteinExistence type="predicted"/>
<evidence type="ECO:0000256" key="2">
    <source>
        <dbReference type="ARBA" id="ARBA00022692"/>
    </source>
</evidence>
<evidence type="ECO:0000256" key="4">
    <source>
        <dbReference type="ARBA" id="ARBA00023136"/>
    </source>
</evidence>
<feature type="transmembrane region" description="Helical" evidence="5">
    <location>
        <begin position="55"/>
        <end position="74"/>
    </location>
</feature>
<protein>
    <submittedName>
        <fullName evidence="7">Hexuronate transporter</fullName>
    </submittedName>
</protein>
<dbReference type="Pfam" id="PF07690">
    <property type="entry name" value="MFS_1"/>
    <property type="match status" value="1"/>
</dbReference>
<evidence type="ECO:0000256" key="1">
    <source>
        <dbReference type="ARBA" id="ARBA00004141"/>
    </source>
</evidence>
<feature type="transmembrane region" description="Helical" evidence="5">
    <location>
        <begin position="461"/>
        <end position="483"/>
    </location>
</feature>
<evidence type="ECO:0000259" key="6">
    <source>
        <dbReference type="PROSITE" id="PS50850"/>
    </source>
</evidence>
<keyword evidence="4 5" id="KW-0472">Membrane</keyword>
<dbReference type="InterPro" id="IPR050382">
    <property type="entry name" value="MFS_Na/Anion_cotransporter"/>
</dbReference>
<reference evidence="7" key="1">
    <citation type="submission" date="2019-11" db="EMBL/GenBank/DDBJ databases">
        <authorList>
            <person name="Feng L."/>
        </authorList>
    </citation>
    <scope>NUCLEOTIDE SEQUENCE</scope>
    <source>
        <strain evidence="7">PclaraLFYP37</strain>
    </source>
</reference>
<feature type="transmembrane region" description="Helical" evidence="5">
    <location>
        <begin position="212"/>
        <end position="231"/>
    </location>
</feature>
<dbReference type="SUPFAM" id="SSF103473">
    <property type="entry name" value="MFS general substrate transporter"/>
    <property type="match status" value="1"/>
</dbReference>
<feature type="transmembrane region" description="Helical" evidence="5">
    <location>
        <begin position="415"/>
        <end position="441"/>
    </location>
</feature>
<feature type="transmembrane region" description="Helical" evidence="5">
    <location>
        <begin position="282"/>
        <end position="302"/>
    </location>
</feature>
<feature type="transmembrane region" description="Helical" evidence="5">
    <location>
        <begin position="382"/>
        <end position="403"/>
    </location>
</feature>
<feature type="transmembrane region" description="Helical" evidence="5">
    <location>
        <begin position="322"/>
        <end position="345"/>
    </location>
</feature>
<keyword evidence="2 5" id="KW-0812">Transmembrane</keyword>
<organism evidence="7">
    <name type="scientific">Paraprevotella clara</name>
    <dbReference type="NCBI Taxonomy" id="454154"/>
    <lineage>
        <taxon>Bacteria</taxon>
        <taxon>Pseudomonadati</taxon>
        <taxon>Bacteroidota</taxon>
        <taxon>Bacteroidia</taxon>
        <taxon>Bacteroidales</taxon>
        <taxon>Prevotellaceae</taxon>
        <taxon>Paraprevotella</taxon>
    </lineage>
</organism>
<dbReference type="InterPro" id="IPR011701">
    <property type="entry name" value="MFS"/>
</dbReference>
<feature type="transmembrane region" description="Helical" evidence="5">
    <location>
        <begin position="12"/>
        <end position="31"/>
    </location>
</feature>
<dbReference type="Gene3D" id="1.20.1250.20">
    <property type="entry name" value="MFS general substrate transporter like domains"/>
    <property type="match status" value="2"/>
</dbReference>
<name>A0A6N3FRP4_9BACT</name>
<feature type="transmembrane region" description="Helical" evidence="5">
    <location>
        <begin position="357"/>
        <end position="376"/>
    </location>
</feature>
<dbReference type="RefSeq" id="WP_412442371.1">
    <property type="nucleotide sequence ID" value="NZ_CACRUT010000023.1"/>
</dbReference>
<dbReference type="EMBL" id="CACRUT010000023">
    <property type="protein sequence ID" value="VYU54691.1"/>
    <property type="molecule type" value="Genomic_DNA"/>
</dbReference>
<dbReference type="GO" id="GO:0016020">
    <property type="term" value="C:membrane"/>
    <property type="evidence" value="ECO:0007669"/>
    <property type="project" value="UniProtKB-SubCell"/>
</dbReference>
<feature type="domain" description="Major facilitator superfamily (MFS) profile" evidence="6">
    <location>
        <begin position="18"/>
        <end position="487"/>
    </location>
</feature>
<feature type="transmembrane region" description="Helical" evidence="5">
    <location>
        <begin position="178"/>
        <end position="200"/>
    </location>
</feature>
<comment type="subcellular location">
    <subcellularLocation>
        <location evidence="1">Membrane</location>
        <topology evidence="1">Multi-pass membrane protein</topology>
    </subcellularLocation>
</comment>
<dbReference type="InterPro" id="IPR020846">
    <property type="entry name" value="MFS_dom"/>
</dbReference>
<dbReference type="PANTHER" id="PTHR11662:SF285">
    <property type="entry name" value="HEXURONATE TRANSPORTER"/>
    <property type="match status" value="1"/>
</dbReference>
<evidence type="ECO:0000313" key="7">
    <source>
        <dbReference type="EMBL" id="VYU54691.1"/>
    </source>
</evidence>
<dbReference type="InterPro" id="IPR036259">
    <property type="entry name" value="MFS_trans_sf"/>
</dbReference>